<reference evidence="3 4" key="1">
    <citation type="submission" date="2024-10" db="EMBL/GenBank/DDBJ databases">
        <title>Updated reference genomes for cyclostephanoid diatoms.</title>
        <authorList>
            <person name="Roberts W.R."/>
            <person name="Alverson A.J."/>
        </authorList>
    </citation>
    <scope>NUCLEOTIDE SEQUENCE [LARGE SCALE GENOMIC DNA]</scope>
    <source>
        <strain evidence="3 4">AJA228-03</strain>
    </source>
</reference>
<evidence type="ECO:0000256" key="1">
    <source>
        <dbReference type="SAM" id="MobiDB-lite"/>
    </source>
</evidence>
<dbReference type="InterPro" id="IPR050410">
    <property type="entry name" value="CCR4/nocturin_mRNA_transcr"/>
</dbReference>
<dbReference type="Gene3D" id="3.60.10.10">
    <property type="entry name" value="Endonuclease/exonuclease/phosphatase"/>
    <property type="match status" value="1"/>
</dbReference>
<name>A0ABD3R501_9STRA</name>
<dbReference type="SUPFAM" id="SSF56219">
    <property type="entry name" value="DNase I-like"/>
    <property type="match status" value="1"/>
</dbReference>
<comment type="caution">
    <text evidence="3">The sequence shown here is derived from an EMBL/GenBank/DDBJ whole genome shotgun (WGS) entry which is preliminary data.</text>
</comment>
<dbReference type="PANTHER" id="PTHR12121:SF37">
    <property type="entry name" value="2',5'-PHOSPHODIESTERASE 12"/>
    <property type="match status" value="1"/>
</dbReference>
<feature type="region of interest" description="Disordered" evidence="1">
    <location>
        <begin position="111"/>
        <end position="169"/>
    </location>
</feature>
<keyword evidence="4" id="KW-1185">Reference proteome</keyword>
<gene>
    <name evidence="3" type="ORF">ACHAXA_000694</name>
</gene>
<proteinExistence type="predicted"/>
<organism evidence="3 4">
    <name type="scientific">Cyclostephanos tholiformis</name>
    <dbReference type="NCBI Taxonomy" id="382380"/>
    <lineage>
        <taxon>Eukaryota</taxon>
        <taxon>Sar</taxon>
        <taxon>Stramenopiles</taxon>
        <taxon>Ochrophyta</taxon>
        <taxon>Bacillariophyta</taxon>
        <taxon>Coscinodiscophyceae</taxon>
        <taxon>Thalassiosirophycidae</taxon>
        <taxon>Stephanodiscales</taxon>
        <taxon>Stephanodiscaceae</taxon>
        <taxon>Cyclostephanos</taxon>
    </lineage>
</organism>
<feature type="compositionally biased region" description="Basic and acidic residues" evidence="1">
    <location>
        <begin position="123"/>
        <end position="145"/>
    </location>
</feature>
<feature type="compositionally biased region" description="Basic residues" evidence="1">
    <location>
        <begin position="146"/>
        <end position="155"/>
    </location>
</feature>
<sequence>MYNTTNKGTWTVEGEGGGERGTLGGAEYDDRRDDRWMGWKEEDAYDDDDDATNIVLDIRVSVNRGIRDDGVTTTDSAKTEDEIFHILMTRDPHEAMSRTLRRLRLSVQKKVGGKTRGKKMKERSRERGERVTAGRDKRNDEEVLLLKKRREKKKGGGSDVPGKMTQASHEDDDEGVMACLAYWDGLLSNFYLPTCNPWNATLENRDLSPLERGEIIRIGHGSDEAAADHESCIMDGYELVNVDSTLTIDEVLRRAMIFANDIESYAVSIPIERSSSRIPIMIESCPPTITRVSTFGSFGEGHLFVNTPIVVEVGLLYSTGALIIWYADRERVRADGPCYTPTESDIGKVLTVVIVPQRPGHDGRERKEAYQFKRRVEALPALPIIRPLREEFVNRPSNSVPKSPWRDKDATDKDDPTMTLRVVTYNILADQNLSRDVEKNDDADRVYSHCKKEHLAKWRRHPLIVHEILEYRPDVIALQEVDTDIYADLLRPVLKAKGYEGFLSQKGVNANSGVREGCALFWSLDVFESVRPVDMQTRSFREMVHQFTCDERMHVFQWKSLQRMSELLNKHDNLKRIMLDKLGHVLQTVVLTQRQSGEKLVVGNTHLFYHPMASHIRCLKMLITSRQLEIEHRENQNCPIIFCGDLNTDPESGVIKLLLNRHLNADDGETWKHLRVYEWEKGKGAGVHHDVEAINLEFPPSFPKLLSGYPTPPDFTHYIEAFSGTLDYILVTNNFEVEKTGATPTRDLVKKFIAMPNEFMPSDHVSLVCDLKWR</sequence>
<dbReference type="AlphaFoldDB" id="A0ABD3R501"/>
<dbReference type="InterPro" id="IPR005135">
    <property type="entry name" value="Endo/exonuclease/phosphatase"/>
</dbReference>
<dbReference type="InterPro" id="IPR036691">
    <property type="entry name" value="Endo/exonu/phosph_ase_sf"/>
</dbReference>
<dbReference type="PANTHER" id="PTHR12121">
    <property type="entry name" value="CARBON CATABOLITE REPRESSOR PROTEIN 4"/>
    <property type="match status" value="1"/>
</dbReference>
<dbReference type="Proteomes" id="UP001530377">
    <property type="component" value="Unassembled WGS sequence"/>
</dbReference>
<feature type="region of interest" description="Disordered" evidence="1">
    <location>
        <begin position="1"/>
        <end position="26"/>
    </location>
</feature>
<protein>
    <recommendedName>
        <fullName evidence="2">Endonuclease/exonuclease/phosphatase domain-containing protein</fullName>
    </recommendedName>
</protein>
<evidence type="ECO:0000313" key="4">
    <source>
        <dbReference type="Proteomes" id="UP001530377"/>
    </source>
</evidence>
<evidence type="ECO:0000259" key="2">
    <source>
        <dbReference type="Pfam" id="PF03372"/>
    </source>
</evidence>
<accession>A0ABD3R501</accession>
<dbReference type="Pfam" id="PF03372">
    <property type="entry name" value="Exo_endo_phos"/>
    <property type="match status" value="1"/>
</dbReference>
<feature type="domain" description="Endonuclease/exonuclease/phosphatase" evidence="2">
    <location>
        <begin position="424"/>
        <end position="764"/>
    </location>
</feature>
<feature type="compositionally biased region" description="Basic residues" evidence="1">
    <location>
        <begin position="111"/>
        <end position="122"/>
    </location>
</feature>
<dbReference type="EMBL" id="JALLPB020000615">
    <property type="protein sequence ID" value="KAL3807569.1"/>
    <property type="molecule type" value="Genomic_DNA"/>
</dbReference>
<evidence type="ECO:0000313" key="3">
    <source>
        <dbReference type="EMBL" id="KAL3807569.1"/>
    </source>
</evidence>